<dbReference type="CDD" id="cd01836">
    <property type="entry name" value="FeeA_FeeB_like"/>
    <property type="match status" value="1"/>
</dbReference>
<gene>
    <name evidence="2" type="ORF">SAMN05216186_1199</name>
</gene>
<sequence>MSRWHGLAWWAAALPALPIALLLAVRTHRQALRLAPAAGPVSGRAGMGLEGDPLRLLVLGESTVAGVGASCLEYALAGRLAAELAERYRRPVHWLACGENGITAHEACERLLPRVLEEPVDLALLVFGVNDTTHLSPASQWRSALETMATSLAKRGARVAFSSVPPLQHFFALPWLLRRLLGARARLLDAQLREVAQASGTVYCPMTLEFVRGYLAVDGYHPSSLGYRVWAQGLAQLLSPVRVD</sequence>
<dbReference type="InterPro" id="IPR013830">
    <property type="entry name" value="SGNH_hydro"/>
</dbReference>
<dbReference type="Proteomes" id="UP000198706">
    <property type="component" value="Unassembled WGS sequence"/>
</dbReference>
<dbReference type="EMBL" id="FNFD01000019">
    <property type="protein sequence ID" value="SDL34954.1"/>
    <property type="molecule type" value="Genomic_DNA"/>
</dbReference>
<protein>
    <submittedName>
        <fullName evidence="2">Lysophospholipase L1</fullName>
    </submittedName>
</protein>
<organism evidence="2 3">
    <name type="scientific">Pseudomonas indica</name>
    <dbReference type="NCBI Taxonomy" id="137658"/>
    <lineage>
        <taxon>Bacteria</taxon>
        <taxon>Pseudomonadati</taxon>
        <taxon>Pseudomonadota</taxon>
        <taxon>Gammaproteobacteria</taxon>
        <taxon>Pseudomonadales</taxon>
        <taxon>Pseudomonadaceae</taxon>
        <taxon>Pseudomonas</taxon>
    </lineage>
</organism>
<dbReference type="InterPro" id="IPR051532">
    <property type="entry name" value="Ester_Hydrolysis_Enzymes"/>
</dbReference>
<feature type="domain" description="SGNH hydrolase-type esterase" evidence="1">
    <location>
        <begin position="58"/>
        <end position="229"/>
    </location>
</feature>
<dbReference type="STRING" id="137658.SAMN05216186_1199"/>
<dbReference type="PANTHER" id="PTHR30383:SF24">
    <property type="entry name" value="THIOESTERASE 1_PROTEASE 1_LYSOPHOSPHOLIPASE L1"/>
    <property type="match status" value="1"/>
</dbReference>
<dbReference type="Pfam" id="PF13472">
    <property type="entry name" value="Lipase_GDSL_2"/>
    <property type="match status" value="1"/>
</dbReference>
<name>A0A1G9JCV6_9PSED</name>
<dbReference type="PANTHER" id="PTHR30383">
    <property type="entry name" value="THIOESTERASE 1/PROTEASE 1/LYSOPHOSPHOLIPASE L1"/>
    <property type="match status" value="1"/>
</dbReference>
<dbReference type="InterPro" id="IPR036514">
    <property type="entry name" value="SGNH_hydro_sf"/>
</dbReference>
<dbReference type="Gene3D" id="3.40.50.1110">
    <property type="entry name" value="SGNH hydrolase"/>
    <property type="match status" value="1"/>
</dbReference>
<keyword evidence="3" id="KW-1185">Reference proteome</keyword>
<evidence type="ECO:0000313" key="3">
    <source>
        <dbReference type="Proteomes" id="UP000198706"/>
    </source>
</evidence>
<proteinExistence type="predicted"/>
<reference evidence="2 3" key="1">
    <citation type="submission" date="2016-10" db="EMBL/GenBank/DDBJ databases">
        <authorList>
            <person name="de Groot N.N."/>
        </authorList>
    </citation>
    <scope>NUCLEOTIDE SEQUENCE [LARGE SCALE GENOMIC DNA]</scope>
    <source>
        <strain evidence="2 3">JCM 21544</strain>
    </source>
</reference>
<dbReference type="SUPFAM" id="SSF52266">
    <property type="entry name" value="SGNH hydrolase"/>
    <property type="match status" value="1"/>
</dbReference>
<dbReference type="GO" id="GO:0004622">
    <property type="term" value="F:phosphatidylcholine lysophospholipase activity"/>
    <property type="evidence" value="ECO:0007669"/>
    <property type="project" value="TreeGrafter"/>
</dbReference>
<evidence type="ECO:0000313" key="2">
    <source>
        <dbReference type="EMBL" id="SDL34954.1"/>
    </source>
</evidence>
<dbReference type="RefSeq" id="WP_084335755.1">
    <property type="nucleotide sequence ID" value="NZ_FNFD01000019.1"/>
</dbReference>
<evidence type="ECO:0000259" key="1">
    <source>
        <dbReference type="Pfam" id="PF13472"/>
    </source>
</evidence>
<dbReference type="AlphaFoldDB" id="A0A1G9JCV6"/>
<accession>A0A1G9JCV6</accession>